<sequence>MKIAIFGGGIAGLSAAIHLLDKGYEVSLYEKRSVLGGKVSVWKDHDGDSIESGLHVIFGGYKELQALLKKIGAENNFEWKDLALIYAEKNGAQTRFEKAKGLPSPLAELIGGLKTNIITWRDKLSLVRGLLPLLLFGNEEYFRSQDHITYSEWHARHHCTEHSLHRLWRPISLALNFIEPNVISARPMITIFNYFGRNYEDARFGFFKANPGESMITPMREYIEAKGGKIFLNARLKEFKLNEDDTICSVALSDGRWVEADAYISALPVHSLKKLLPKAWLKHDYFYNLFHFVGSPVANCQLWFDKKITDTNNLMFAHGTTFATFADVSITCPEDYQAGQGTATGGSVLSLVLAPAHHLMELPNDIIVKRVLEELRMLFPEAREANLLKATVVKIPESVYKAVPGVDKYRPDQVSPIENFFLCGDYTYQDYLASMEGAARSGKSVAEKLDAKMKQKVRIEHQPA</sequence>
<dbReference type="PRINTS" id="PR00419">
    <property type="entry name" value="ADXRDTASE"/>
</dbReference>
<gene>
    <name evidence="3" type="ORF">D0433_00495</name>
    <name evidence="2" type="ORF">D0433_01595</name>
</gene>
<evidence type="ECO:0000259" key="1">
    <source>
        <dbReference type="Pfam" id="PF01593"/>
    </source>
</evidence>
<dbReference type="EMBL" id="PHFL01000007">
    <property type="protein sequence ID" value="RFM25338.1"/>
    <property type="molecule type" value="Genomic_DNA"/>
</dbReference>
<protein>
    <submittedName>
        <fullName evidence="3">FAD-dependent oxidoreductase</fullName>
    </submittedName>
</protein>
<proteinExistence type="predicted"/>
<dbReference type="Pfam" id="PF01593">
    <property type="entry name" value="Amino_oxidase"/>
    <property type="match status" value="1"/>
</dbReference>
<evidence type="ECO:0000313" key="2">
    <source>
        <dbReference type="EMBL" id="RFM25338.1"/>
    </source>
</evidence>
<dbReference type="EMBL" id="PHFL01000001">
    <property type="protein sequence ID" value="RFM25541.1"/>
    <property type="molecule type" value="Genomic_DNA"/>
</dbReference>
<dbReference type="Gene3D" id="3.50.50.60">
    <property type="entry name" value="FAD/NAD(P)-binding domain"/>
    <property type="match status" value="1"/>
</dbReference>
<reference evidence="3" key="2">
    <citation type="submission" date="2017-08" db="EMBL/GenBank/DDBJ databases">
        <authorList>
            <person name="de Groot N.N."/>
        </authorList>
    </citation>
    <scope>NUCLEOTIDE SEQUENCE</scope>
    <source>
        <strain evidence="3">OS</strain>
    </source>
</reference>
<evidence type="ECO:0000313" key="3">
    <source>
        <dbReference type="EMBL" id="RFM25541.1"/>
    </source>
</evidence>
<feature type="domain" description="Amine oxidase" evidence="1">
    <location>
        <begin position="10"/>
        <end position="448"/>
    </location>
</feature>
<accession>A0A395M489</accession>
<dbReference type="SUPFAM" id="SSF51905">
    <property type="entry name" value="FAD/NAD(P)-binding domain"/>
    <property type="match status" value="1"/>
</dbReference>
<dbReference type="GO" id="GO:0016491">
    <property type="term" value="F:oxidoreductase activity"/>
    <property type="evidence" value="ECO:0007669"/>
    <property type="project" value="InterPro"/>
</dbReference>
<dbReference type="PANTHER" id="PTHR42923:SF46">
    <property type="entry name" value="AMINE OXIDASE"/>
    <property type="match status" value="1"/>
</dbReference>
<name>A0A395M489_9BACT</name>
<dbReference type="InterPro" id="IPR002937">
    <property type="entry name" value="Amino_oxidase"/>
</dbReference>
<dbReference type="Proteomes" id="UP000266389">
    <property type="component" value="Unassembled WGS sequence"/>
</dbReference>
<evidence type="ECO:0000313" key="4">
    <source>
        <dbReference type="Proteomes" id="UP000266389"/>
    </source>
</evidence>
<dbReference type="InterPro" id="IPR036188">
    <property type="entry name" value="FAD/NAD-bd_sf"/>
</dbReference>
<comment type="caution">
    <text evidence="3">The sequence shown here is derived from an EMBL/GenBank/DDBJ whole genome shotgun (WGS) entry which is preliminary data.</text>
</comment>
<dbReference type="InterPro" id="IPR050464">
    <property type="entry name" value="Zeta_carotene_desat/Oxidored"/>
</dbReference>
<dbReference type="AlphaFoldDB" id="A0A395M489"/>
<organism evidence="3 4">
    <name type="scientific">Candidatus Thermochlorobacter aerophilus</name>
    <dbReference type="NCBI Taxonomy" id="1868324"/>
    <lineage>
        <taxon>Bacteria</taxon>
        <taxon>Pseudomonadati</taxon>
        <taxon>Chlorobiota</taxon>
        <taxon>Chlorobiia</taxon>
        <taxon>Chlorobiales</taxon>
        <taxon>Candidatus Thermochlorobacteriaceae</taxon>
        <taxon>Candidatus Thermochlorobacter</taxon>
    </lineage>
</organism>
<dbReference type="PANTHER" id="PTHR42923">
    <property type="entry name" value="PROTOPORPHYRINOGEN OXIDASE"/>
    <property type="match status" value="1"/>
</dbReference>
<reference evidence="3 4" key="1">
    <citation type="journal article" date="2011" name="ISME J.">
        <title>Community ecology of hot spring cyanobacterial mats: predominant populations and their functional potential.</title>
        <authorList>
            <person name="Klatt C.G."/>
            <person name="Wood J.M."/>
            <person name="Rusch D.B."/>
            <person name="Bateson M.M."/>
            <person name="Hamamura N."/>
            <person name="Heidelberg J.F."/>
            <person name="Grossman A.R."/>
            <person name="Bhaya D."/>
            <person name="Cohan F.M."/>
            <person name="Kuhl M."/>
            <person name="Bryant D.A."/>
            <person name="Ward D.M."/>
        </authorList>
    </citation>
    <scope>NUCLEOTIDE SEQUENCE [LARGE SCALE GENOMIC DNA]</scope>
    <source>
        <strain evidence="3">OS</strain>
    </source>
</reference>